<dbReference type="InterPro" id="IPR050879">
    <property type="entry name" value="Acyltransferase_3"/>
</dbReference>
<accession>A0AAD9H5M3</accession>
<feature type="transmembrane region" description="Helical" evidence="1">
    <location>
        <begin position="135"/>
        <end position="156"/>
    </location>
</feature>
<dbReference type="Proteomes" id="UP001232148">
    <property type="component" value="Unassembled WGS sequence"/>
</dbReference>
<keyword evidence="4" id="KW-1185">Reference proteome</keyword>
<feature type="transmembrane region" description="Helical" evidence="1">
    <location>
        <begin position="45"/>
        <end position="63"/>
    </location>
</feature>
<dbReference type="GO" id="GO:0016747">
    <property type="term" value="F:acyltransferase activity, transferring groups other than amino-acyl groups"/>
    <property type="evidence" value="ECO:0007669"/>
    <property type="project" value="InterPro"/>
</dbReference>
<feature type="domain" description="Acyltransferase 3" evidence="2">
    <location>
        <begin position="40"/>
        <end position="256"/>
    </location>
</feature>
<name>A0AAD9H5M3_9PEZI</name>
<feature type="transmembrane region" description="Helical" evidence="1">
    <location>
        <begin position="234"/>
        <end position="251"/>
    </location>
</feature>
<feature type="transmembrane region" description="Helical" evidence="1">
    <location>
        <begin position="207"/>
        <end position="228"/>
    </location>
</feature>
<evidence type="ECO:0000256" key="1">
    <source>
        <dbReference type="SAM" id="Phobius"/>
    </source>
</evidence>
<feature type="transmembrane region" description="Helical" evidence="1">
    <location>
        <begin position="6"/>
        <end position="24"/>
    </location>
</feature>
<sequence>MQFHVGLLNAFLPSFITGTVKALTRKSGDRPKPTPLGPTAYLDGLRGVAAFVVYIFHYSYLWYPQLRSGYGFDDDNRLFWQRPVVRILHSGRAGVTIFFVISGYVLTVKTLTLIHNRKDNQVLGALAGSAFRRPFRLCLPIIASTFVIALAVYAGWYLRLPAGYPPPRADTLRQQLLHWFWSTVDIMNPFLYVDRRNNMRGSIYNDHLWTIPVEFKGSLLVFVLLLMFARAKRWIHAAAVIGVAFCLAVYGDCDQALFAAGLLLAELSIVLPPNPSTAATLDEALPSHDAPVVHTSGLRNPNLIRHVVTVTLFLLGLHLMSYPETNGGGAPGFITLSQTVPAYYLNNSDRTQLFWNSVGSVIFIVALMYSPAASSVPVFTRTAEKLHVLRLKTQDFVGKTDVFSWAHARFTCVRSWAGLNLPLEKEQLLSTPSAGEKSDVQPLLQRPFTTRFAQHLGHISYSLYLFHGAAIHTVAVLWMVPADAAWTQTVKDTEAMVAAGDRPGADEVWRKGSSAYLHAFVWCTLINTLALLWVSEVFNRLVDVPAVRFTRWISKKAWIK</sequence>
<comment type="caution">
    <text evidence="3">The sequence shown here is derived from an EMBL/GenBank/DDBJ whole genome shotgun (WGS) entry which is preliminary data.</text>
</comment>
<feature type="transmembrane region" description="Helical" evidence="1">
    <location>
        <begin position="93"/>
        <end position="114"/>
    </location>
</feature>
<keyword evidence="1" id="KW-0812">Transmembrane</keyword>
<feature type="transmembrane region" description="Helical" evidence="1">
    <location>
        <begin position="353"/>
        <end position="372"/>
    </location>
</feature>
<feature type="transmembrane region" description="Helical" evidence="1">
    <location>
        <begin position="461"/>
        <end position="480"/>
    </location>
</feature>
<feature type="transmembrane region" description="Helical" evidence="1">
    <location>
        <begin position="515"/>
        <end position="534"/>
    </location>
</feature>
<gene>
    <name evidence="3" type="ORF">LX32DRAFT_173191</name>
</gene>
<dbReference type="PANTHER" id="PTHR23028">
    <property type="entry name" value="ACETYLTRANSFERASE"/>
    <property type="match status" value="1"/>
</dbReference>
<evidence type="ECO:0000313" key="3">
    <source>
        <dbReference type="EMBL" id="KAK2022906.1"/>
    </source>
</evidence>
<dbReference type="Pfam" id="PF01757">
    <property type="entry name" value="Acyl_transf_3"/>
    <property type="match status" value="1"/>
</dbReference>
<dbReference type="EMBL" id="MU843020">
    <property type="protein sequence ID" value="KAK2022906.1"/>
    <property type="molecule type" value="Genomic_DNA"/>
</dbReference>
<dbReference type="PANTHER" id="PTHR23028:SF134">
    <property type="entry name" value="PUTATIVE (AFU_ORTHOLOGUE AFUA_4G08520)-RELATED"/>
    <property type="match status" value="1"/>
</dbReference>
<keyword evidence="1" id="KW-1133">Transmembrane helix</keyword>
<proteinExistence type="predicted"/>
<evidence type="ECO:0000259" key="2">
    <source>
        <dbReference type="Pfam" id="PF01757"/>
    </source>
</evidence>
<protein>
    <recommendedName>
        <fullName evidence="2">Acyltransferase 3 domain-containing protein</fullName>
    </recommendedName>
</protein>
<dbReference type="AlphaFoldDB" id="A0AAD9H5M3"/>
<organism evidence="3 4">
    <name type="scientific">Colletotrichum zoysiae</name>
    <dbReference type="NCBI Taxonomy" id="1216348"/>
    <lineage>
        <taxon>Eukaryota</taxon>
        <taxon>Fungi</taxon>
        <taxon>Dikarya</taxon>
        <taxon>Ascomycota</taxon>
        <taxon>Pezizomycotina</taxon>
        <taxon>Sordariomycetes</taxon>
        <taxon>Hypocreomycetidae</taxon>
        <taxon>Glomerellales</taxon>
        <taxon>Glomerellaceae</taxon>
        <taxon>Colletotrichum</taxon>
        <taxon>Colletotrichum graminicola species complex</taxon>
    </lineage>
</organism>
<keyword evidence="1" id="KW-0472">Membrane</keyword>
<dbReference type="InterPro" id="IPR002656">
    <property type="entry name" value="Acyl_transf_3_dom"/>
</dbReference>
<evidence type="ECO:0000313" key="4">
    <source>
        <dbReference type="Proteomes" id="UP001232148"/>
    </source>
</evidence>
<reference evidence="3" key="1">
    <citation type="submission" date="2021-06" db="EMBL/GenBank/DDBJ databases">
        <title>Comparative genomics, transcriptomics and evolutionary studies reveal genomic signatures of adaptation to plant cell wall in hemibiotrophic fungi.</title>
        <authorList>
            <consortium name="DOE Joint Genome Institute"/>
            <person name="Baroncelli R."/>
            <person name="Diaz J.F."/>
            <person name="Benocci T."/>
            <person name="Peng M."/>
            <person name="Battaglia E."/>
            <person name="Haridas S."/>
            <person name="Andreopoulos W."/>
            <person name="Labutti K."/>
            <person name="Pangilinan J."/>
            <person name="Floch G.L."/>
            <person name="Makela M.R."/>
            <person name="Henrissat B."/>
            <person name="Grigoriev I.V."/>
            <person name="Crouch J.A."/>
            <person name="De Vries R.P."/>
            <person name="Sukno S.A."/>
            <person name="Thon M.R."/>
        </authorList>
    </citation>
    <scope>NUCLEOTIDE SEQUENCE</scope>
    <source>
        <strain evidence="3">MAFF235873</strain>
    </source>
</reference>